<evidence type="ECO:0000256" key="4">
    <source>
        <dbReference type="PIRNR" id="PIRNR004692"/>
    </source>
</evidence>
<evidence type="ECO:0000259" key="9">
    <source>
        <dbReference type="PROSITE" id="PS51464"/>
    </source>
</evidence>
<gene>
    <name evidence="10" type="ORF">HMPREF1705_02906</name>
</gene>
<dbReference type="Pfam" id="PF00571">
    <property type="entry name" value="CBS"/>
    <property type="match status" value="2"/>
</dbReference>
<dbReference type="GO" id="GO:0019146">
    <property type="term" value="F:arabinose-5-phosphate isomerase activity"/>
    <property type="evidence" value="ECO:0007669"/>
    <property type="project" value="UniProtKB-ARBA"/>
</dbReference>
<evidence type="ECO:0000313" key="11">
    <source>
        <dbReference type="Proteomes" id="UP000005273"/>
    </source>
</evidence>
<evidence type="ECO:0000256" key="1">
    <source>
        <dbReference type="ARBA" id="ARBA00008165"/>
    </source>
</evidence>
<dbReference type="GO" id="GO:0046872">
    <property type="term" value="F:metal ion binding"/>
    <property type="evidence" value="ECO:0007669"/>
    <property type="project" value="UniProtKB-KW"/>
</dbReference>
<dbReference type="EMBL" id="ACJX03000001">
    <property type="protein sequence ID" value="KRT35664.1"/>
    <property type="molecule type" value="Genomic_DNA"/>
</dbReference>
<dbReference type="STRING" id="592015.HMPREF1705_02906"/>
<dbReference type="InterPro" id="IPR050986">
    <property type="entry name" value="GutQ/KpsF_isomerases"/>
</dbReference>
<dbReference type="GO" id="GO:1901135">
    <property type="term" value="P:carbohydrate derivative metabolic process"/>
    <property type="evidence" value="ECO:0007669"/>
    <property type="project" value="InterPro"/>
</dbReference>
<feature type="domain" description="SIS" evidence="9">
    <location>
        <begin position="50"/>
        <end position="193"/>
    </location>
</feature>
<evidence type="ECO:0000313" key="10">
    <source>
        <dbReference type="EMBL" id="KRT35664.1"/>
    </source>
</evidence>
<feature type="site" description="Catalytically relevant" evidence="6">
    <location>
        <position position="161"/>
    </location>
</feature>
<dbReference type="GO" id="GO:0097367">
    <property type="term" value="F:carbohydrate derivative binding"/>
    <property type="evidence" value="ECO:0007669"/>
    <property type="project" value="InterPro"/>
</dbReference>
<protein>
    <submittedName>
        <fullName evidence="10">Putative arabinose 5-phosphate isomerase</fullName>
    </submittedName>
</protein>
<sequence>MEKAIYKDNRELTLSREDEELLEVGRRVLKQEAKELANASSRLGREIIEAAKLIFDCKGRVVVCGLGKSGIIAKKIAATFASLGTPSIFLHATEGVHGDLGMVCRGDVGIFLSNSGQTNEVLEVVPYFKRFGIPIIAITGNVSSRLGKEADLVIDASVEREADPLGLAPTSSAVVQLAIGDALAVMVADLRKLKREDFALFHPGGSLGKKLLLKVRDVMGSEDKLPSVSHRATVREALFEITSKGYGATVVVDDEGKLKGIFTDGDLRRLIEDRGEVGVLSLPIAEVMTKNPKTIDADELAAKGVLLMEKHEVSVLVVEKDGLPIGMVHLHDMLKAGVA</sequence>
<keyword evidence="5" id="KW-0862">Zinc</keyword>
<name>A0A0T5XBD0_9BACT</name>
<dbReference type="PROSITE" id="PS51371">
    <property type="entry name" value="CBS"/>
    <property type="match status" value="2"/>
</dbReference>
<dbReference type="InterPro" id="IPR001347">
    <property type="entry name" value="SIS_dom"/>
</dbReference>
<feature type="domain" description="CBS" evidence="8">
    <location>
        <begin position="219"/>
        <end position="277"/>
    </location>
</feature>
<dbReference type="PROSITE" id="PS51464">
    <property type="entry name" value="SIS"/>
    <property type="match status" value="1"/>
</dbReference>
<dbReference type="PIRSF" id="PIRSF004692">
    <property type="entry name" value="KdsD_KpsF"/>
    <property type="match status" value="1"/>
</dbReference>
<feature type="site" description="Catalytically relevant" evidence="6">
    <location>
        <position position="120"/>
    </location>
</feature>
<keyword evidence="3 7" id="KW-0129">CBS domain</keyword>
<dbReference type="Proteomes" id="UP000005273">
    <property type="component" value="Unassembled WGS sequence"/>
</dbReference>
<dbReference type="PANTHER" id="PTHR42745:SF1">
    <property type="entry name" value="ARABINOSE 5-PHOSPHATE ISOMERASE KDSD"/>
    <property type="match status" value="1"/>
</dbReference>
<reference evidence="11" key="1">
    <citation type="submission" date="2012-09" db="EMBL/GenBank/DDBJ databases">
        <authorList>
            <person name="Weinstock G."/>
            <person name="Sodergren E."/>
            <person name="Clifton S."/>
            <person name="Fulton L."/>
            <person name="Fulton B."/>
            <person name="Courtney L."/>
            <person name="Fronick C."/>
            <person name="Harrison M."/>
            <person name="Strong C."/>
            <person name="Farmer C."/>
            <person name="Delehaunty K."/>
            <person name="Markovic C."/>
            <person name="Hall O."/>
            <person name="Minx P."/>
            <person name="Tomlinson C."/>
            <person name="Mitreva M."/>
            <person name="Nelson J."/>
            <person name="Hou S."/>
            <person name="Wollam A."/>
            <person name="Pepin K.H."/>
            <person name="Johnson M."/>
            <person name="Bhonagiri V."/>
            <person name="Nash W.E."/>
            <person name="Suruliraj S."/>
            <person name="Warren W."/>
            <person name="Chinwalla A."/>
            <person name="Mardis E.R."/>
            <person name="Wilson R.K."/>
        </authorList>
    </citation>
    <scope>NUCLEOTIDE SEQUENCE [LARGE SCALE GENOMIC DNA]</scope>
    <source>
        <strain evidence="11">OS1</strain>
    </source>
</reference>
<proteinExistence type="inferred from homology"/>
<accession>A0A0T5XBD0</accession>
<dbReference type="GO" id="GO:0005975">
    <property type="term" value="P:carbohydrate metabolic process"/>
    <property type="evidence" value="ECO:0007669"/>
    <property type="project" value="InterPro"/>
</dbReference>
<dbReference type="Gene3D" id="3.10.580.10">
    <property type="entry name" value="CBS-domain"/>
    <property type="match status" value="1"/>
</dbReference>
<feature type="site" description="Catalytically relevant" evidence="6">
    <location>
        <position position="202"/>
    </location>
</feature>
<dbReference type="InterPro" id="IPR046342">
    <property type="entry name" value="CBS_dom_sf"/>
</dbReference>
<organism evidence="10 11">
    <name type="scientific">Acetomicrobium hydrogeniformans ATCC BAA-1850</name>
    <dbReference type="NCBI Taxonomy" id="592015"/>
    <lineage>
        <taxon>Bacteria</taxon>
        <taxon>Thermotogati</taxon>
        <taxon>Synergistota</taxon>
        <taxon>Synergistia</taxon>
        <taxon>Synergistales</taxon>
        <taxon>Acetomicrobiaceae</taxon>
        <taxon>Acetomicrobium</taxon>
    </lineage>
</organism>
<dbReference type="FunFam" id="3.40.50.10490:FF:000011">
    <property type="entry name" value="Arabinose 5-phosphate isomerase"/>
    <property type="match status" value="1"/>
</dbReference>
<dbReference type="InterPro" id="IPR046348">
    <property type="entry name" value="SIS_dom_sf"/>
</dbReference>
<dbReference type="AlphaFoldDB" id="A0A0T5XBD0"/>
<evidence type="ECO:0000256" key="3">
    <source>
        <dbReference type="ARBA" id="ARBA00023122"/>
    </source>
</evidence>
<evidence type="ECO:0000256" key="7">
    <source>
        <dbReference type="PROSITE-ProRule" id="PRU00703"/>
    </source>
</evidence>
<keyword evidence="10" id="KW-0413">Isomerase</keyword>
<feature type="binding site" evidence="5">
    <location>
        <position position="91"/>
    </location>
    <ligand>
        <name>Zn(2+)</name>
        <dbReference type="ChEBI" id="CHEBI:29105"/>
    </ligand>
</feature>
<evidence type="ECO:0000256" key="6">
    <source>
        <dbReference type="PIRSR" id="PIRSR004692-3"/>
    </source>
</evidence>
<evidence type="ECO:0000256" key="2">
    <source>
        <dbReference type="ARBA" id="ARBA00022737"/>
    </source>
</evidence>
<dbReference type="CDD" id="cd05014">
    <property type="entry name" value="SIS_Kpsf"/>
    <property type="match status" value="1"/>
</dbReference>
<dbReference type="InterPro" id="IPR035474">
    <property type="entry name" value="SIS_Kpsf"/>
</dbReference>
<evidence type="ECO:0000256" key="5">
    <source>
        <dbReference type="PIRSR" id="PIRSR004692-2"/>
    </source>
</evidence>
<dbReference type="SMART" id="SM00116">
    <property type="entry name" value="CBS"/>
    <property type="match status" value="2"/>
</dbReference>
<evidence type="ECO:0000259" key="8">
    <source>
        <dbReference type="PROSITE" id="PS51371"/>
    </source>
</evidence>
<dbReference type="Gene3D" id="3.40.50.10490">
    <property type="entry name" value="Glucose-6-phosphate isomerase like protein, domain 1"/>
    <property type="match status" value="1"/>
</dbReference>
<comment type="similarity">
    <text evidence="1 4">Belongs to the SIS family. GutQ/KpsF subfamily.</text>
</comment>
<keyword evidence="11" id="KW-1185">Reference proteome</keyword>
<dbReference type="NCBIfam" id="TIGR00393">
    <property type="entry name" value="kpsF"/>
    <property type="match status" value="1"/>
</dbReference>
<dbReference type="InterPro" id="IPR000644">
    <property type="entry name" value="CBS_dom"/>
</dbReference>
<keyword evidence="2" id="KW-0677">Repeat</keyword>
<dbReference type="eggNOG" id="COG0794">
    <property type="taxonomic scope" value="Bacteria"/>
</dbReference>
<dbReference type="eggNOG" id="COG2905">
    <property type="taxonomic scope" value="Bacteria"/>
</dbReference>
<keyword evidence="5" id="KW-0479">Metal-binding</keyword>
<dbReference type="RefSeq" id="WP_009201631.1">
    <property type="nucleotide sequence ID" value="NZ_ACJX03000001.1"/>
</dbReference>
<dbReference type="CDD" id="cd04604">
    <property type="entry name" value="CBS_pair_SIS_assoc"/>
    <property type="match status" value="1"/>
</dbReference>
<dbReference type="InterPro" id="IPR004800">
    <property type="entry name" value="KdsD/KpsF-type"/>
</dbReference>
<feature type="domain" description="CBS" evidence="8">
    <location>
        <begin position="288"/>
        <end position="339"/>
    </location>
</feature>
<comment type="caution">
    <text evidence="10">The sequence shown here is derived from an EMBL/GenBank/DDBJ whole genome shotgun (WGS) entry which is preliminary data.</text>
</comment>
<dbReference type="Pfam" id="PF01380">
    <property type="entry name" value="SIS"/>
    <property type="match status" value="1"/>
</dbReference>
<feature type="site" description="Catalytically relevant" evidence="6">
    <location>
        <position position="68"/>
    </location>
</feature>
<dbReference type="OrthoDB" id="9762536at2"/>
<dbReference type="PANTHER" id="PTHR42745">
    <property type="match status" value="1"/>
</dbReference>
<dbReference type="SUPFAM" id="SSF53697">
    <property type="entry name" value="SIS domain"/>
    <property type="match status" value="1"/>
</dbReference>